<organism evidence="2">
    <name type="scientific">Sesamum latifolium</name>
    <dbReference type="NCBI Taxonomy" id="2727402"/>
    <lineage>
        <taxon>Eukaryota</taxon>
        <taxon>Viridiplantae</taxon>
        <taxon>Streptophyta</taxon>
        <taxon>Embryophyta</taxon>
        <taxon>Tracheophyta</taxon>
        <taxon>Spermatophyta</taxon>
        <taxon>Magnoliopsida</taxon>
        <taxon>eudicotyledons</taxon>
        <taxon>Gunneridae</taxon>
        <taxon>Pentapetalae</taxon>
        <taxon>asterids</taxon>
        <taxon>lamiids</taxon>
        <taxon>Lamiales</taxon>
        <taxon>Pedaliaceae</taxon>
        <taxon>Sesamum</taxon>
    </lineage>
</organism>
<reference evidence="2" key="2">
    <citation type="journal article" date="2024" name="Plant">
        <title>Genomic evolution and insights into agronomic trait innovations of Sesamum species.</title>
        <authorList>
            <person name="Miao H."/>
            <person name="Wang L."/>
            <person name="Qu L."/>
            <person name="Liu H."/>
            <person name="Sun Y."/>
            <person name="Le M."/>
            <person name="Wang Q."/>
            <person name="Wei S."/>
            <person name="Zheng Y."/>
            <person name="Lin W."/>
            <person name="Duan Y."/>
            <person name="Cao H."/>
            <person name="Xiong S."/>
            <person name="Wang X."/>
            <person name="Wei L."/>
            <person name="Li C."/>
            <person name="Ma Q."/>
            <person name="Ju M."/>
            <person name="Zhao R."/>
            <person name="Li G."/>
            <person name="Mu C."/>
            <person name="Tian Q."/>
            <person name="Mei H."/>
            <person name="Zhang T."/>
            <person name="Gao T."/>
            <person name="Zhang H."/>
        </authorList>
    </citation>
    <scope>NUCLEOTIDE SEQUENCE</scope>
    <source>
        <strain evidence="2">KEN1</strain>
    </source>
</reference>
<reference evidence="2" key="1">
    <citation type="submission" date="2020-06" db="EMBL/GenBank/DDBJ databases">
        <authorList>
            <person name="Li T."/>
            <person name="Hu X."/>
            <person name="Zhang T."/>
            <person name="Song X."/>
            <person name="Zhang H."/>
            <person name="Dai N."/>
            <person name="Sheng W."/>
            <person name="Hou X."/>
            <person name="Wei L."/>
        </authorList>
    </citation>
    <scope>NUCLEOTIDE SEQUENCE</scope>
    <source>
        <strain evidence="2">KEN1</strain>
        <tissue evidence="2">Leaf</tissue>
    </source>
</reference>
<dbReference type="PANTHER" id="PTHR33116">
    <property type="entry name" value="REVERSE TRANSCRIPTASE ZINC-BINDING DOMAIN-CONTAINING PROTEIN-RELATED-RELATED"/>
    <property type="match status" value="1"/>
</dbReference>
<evidence type="ECO:0000259" key="1">
    <source>
        <dbReference type="PROSITE" id="PS50878"/>
    </source>
</evidence>
<accession>A0AAW2UTJ9</accession>
<proteinExistence type="predicted"/>
<dbReference type="PANTHER" id="PTHR33116:SF78">
    <property type="entry name" value="OS12G0587133 PROTEIN"/>
    <property type="match status" value="1"/>
</dbReference>
<dbReference type="EMBL" id="JACGWN010000011">
    <property type="protein sequence ID" value="KAL0420745.1"/>
    <property type="molecule type" value="Genomic_DNA"/>
</dbReference>
<feature type="domain" description="Reverse transcriptase" evidence="1">
    <location>
        <begin position="1"/>
        <end position="126"/>
    </location>
</feature>
<protein>
    <recommendedName>
        <fullName evidence="1">Reverse transcriptase domain-containing protein</fullName>
    </recommendedName>
</protein>
<sequence>MVISMVFFGGARGLRQGDPMSPYLFVLVMEVLRLILQQLIEQDEKFTFHWKCRDTGLFHLSFADDLLLFSSADESFFCWPFPMRSSGSLPVRYGLPLVSSRLTLSDCQPLLQKIDKRIGAWVGIPLTFAAHVQLIKSVLMAFNVYSGSAFILPKGIVRQIEKLLRTFLWKGTTVSGYAKVAWRDVCLPMEEGGQGIRDIQALNYSLMCRRLWDVVVGCSDSIWVSWVRHYRLCKNSVWTVNTRVGSWAWRKLIRLRILVEPHVEFWEWSFFLPLA</sequence>
<dbReference type="AlphaFoldDB" id="A0AAW2UTJ9"/>
<comment type="caution">
    <text evidence="2">The sequence shown here is derived from an EMBL/GenBank/DDBJ whole genome shotgun (WGS) entry which is preliminary data.</text>
</comment>
<gene>
    <name evidence="2" type="ORF">Slati_3097400</name>
</gene>
<dbReference type="InterPro" id="IPR000477">
    <property type="entry name" value="RT_dom"/>
</dbReference>
<name>A0AAW2UTJ9_9LAMI</name>
<dbReference type="PROSITE" id="PS50878">
    <property type="entry name" value="RT_POL"/>
    <property type="match status" value="1"/>
</dbReference>
<dbReference type="Pfam" id="PF00078">
    <property type="entry name" value="RVT_1"/>
    <property type="match status" value="1"/>
</dbReference>
<evidence type="ECO:0000313" key="2">
    <source>
        <dbReference type="EMBL" id="KAL0420745.1"/>
    </source>
</evidence>